<evidence type="ECO:0000256" key="1">
    <source>
        <dbReference type="SAM" id="Coils"/>
    </source>
</evidence>
<dbReference type="EMBL" id="CP109495">
    <property type="protein sequence ID" value="WUX51455.1"/>
    <property type="molecule type" value="Genomic_DNA"/>
</dbReference>
<keyword evidence="1" id="KW-0175">Coiled coil</keyword>
<accession>A0ABZ2A2C9</accession>
<dbReference type="RefSeq" id="WP_329075113.1">
    <property type="nucleotide sequence ID" value="NZ_CP109483.1"/>
</dbReference>
<dbReference type="GeneID" id="91345776"/>
<organism evidence="3 4">
    <name type="scientific">Streptomyces niveus</name>
    <name type="common">Streptomyces spheroides</name>
    <dbReference type="NCBI Taxonomy" id="193462"/>
    <lineage>
        <taxon>Bacteria</taxon>
        <taxon>Bacillati</taxon>
        <taxon>Actinomycetota</taxon>
        <taxon>Actinomycetes</taxon>
        <taxon>Kitasatosporales</taxon>
        <taxon>Streptomycetaceae</taxon>
        <taxon>Streptomyces</taxon>
    </lineage>
</organism>
<evidence type="ECO:0000313" key="3">
    <source>
        <dbReference type="EMBL" id="WUX51455.1"/>
    </source>
</evidence>
<evidence type="ECO:0000313" key="4">
    <source>
        <dbReference type="Proteomes" id="UP001432209"/>
    </source>
</evidence>
<sequence>MSASPEELEARMAELRARLREAVRARDRAGADRIRRELRQVEDSWNRALDAEADDAGEAVGEVADDADAPTAVQDPPHRSASTPAAPNRLGLALPVREQVHQSLTILGAPASPKLISAAYEAFFTDPLVPSRLASLRRDEERSFTAQGHSRPYYICAALTYDRLTPARGLLAVSTWPLERRVIGPLSPRADFLAHAARVAGQIERMCAAGHEPAEAAWRLLRRFAFNIPGAYDHDGHPDPARVIAAARAESQVHTANDEPDRRASAAVAREKLSDAQQLFGVAPLGEARTVSETTP</sequence>
<name>A0ABZ2A2C9_STRNV</name>
<feature type="region of interest" description="Disordered" evidence="2">
    <location>
        <begin position="68"/>
        <end position="87"/>
    </location>
</feature>
<evidence type="ECO:0000256" key="2">
    <source>
        <dbReference type="SAM" id="MobiDB-lite"/>
    </source>
</evidence>
<dbReference type="Proteomes" id="UP001432209">
    <property type="component" value="Chromosome"/>
</dbReference>
<reference evidence="3" key="1">
    <citation type="submission" date="2022-10" db="EMBL/GenBank/DDBJ databases">
        <title>The complete genomes of actinobacterial strains from the NBC collection.</title>
        <authorList>
            <person name="Joergensen T.S."/>
            <person name="Alvarez Arevalo M."/>
            <person name="Sterndorff E.B."/>
            <person name="Faurdal D."/>
            <person name="Vuksanovic O."/>
            <person name="Mourched A.-S."/>
            <person name="Charusanti P."/>
            <person name="Shaw S."/>
            <person name="Blin K."/>
            <person name="Weber T."/>
        </authorList>
    </citation>
    <scope>NUCLEOTIDE SEQUENCE</scope>
    <source>
        <strain evidence="3">NBC_01432</strain>
    </source>
</reference>
<feature type="coiled-coil region" evidence="1">
    <location>
        <begin position="5"/>
        <end position="32"/>
    </location>
</feature>
<gene>
    <name evidence="3" type="ORF">OG442_07880</name>
</gene>
<keyword evidence="4" id="KW-1185">Reference proteome</keyword>
<protein>
    <submittedName>
        <fullName evidence="3">Uncharacterized protein</fullName>
    </submittedName>
</protein>
<proteinExistence type="predicted"/>